<sequence>MFERFTRQCRDAVTLALAEAGRRGDRKVGTGHLLYGTLHDPEAARALGAGAEDVRRIEDRLDRDALAAVGVDLQDFGPLAPAVGALHLPLTPGAKTALKRALGHAVQEKSRTIGTRHLLSALRECAGTEPAAVILDRLHGREGS</sequence>
<dbReference type="Gene3D" id="1.10.1780.10">
    <property type="entry name" value="Clp, N-terminal domain"/>
    <property type="match status" value="1"/>
</dbReference>
<evidence type="ECO:0000313" key="3">
    <source>
        <dbReference type="EMBL" id="MDP5227412.1"/>
    </source>
</evidence>
<reference evidence="3 4" key="1">
    <citation type="submission" date="2023-08" db="EMBL/GenBank/DDBJ databases">
        <title>Arthrobacter horti sp. nov., isolated from forest soil.</title>
        <authorList>
            <person name="Park M."/>
        </authorList>
    </citation>
    <scope>NUCLEOTIDE SEQUENCE [LARGE SCALE GENOMIC DNA]</scope>
    <source>
        <strain evidence="3 4">YJM1</strain>
    </source>
</reference>
<evidence type="ECO:0000256" key="1">
    <source>
        <dbReference type="PROSITE-ProRule" id="PRU01251"/>
    </source>
</evidence>
<dbReference type="SUPFAM" id="SSF81923">
    <property type="entry name" value="Double Clp-N motif"/>
    <property type="match status" value="1"/>
</dbReference>
<dbReference type="EMBL" id="JAVALS010000005">
    <property type="protein sequence ID" value="MDP5227412.1"/>
    <property type="molecule type" value="Genomic_DNA"/>
</dbReference>
<dbReference type="Proteomes" id="UP001232725">
    <property type="component" value="Unassembled WGS sequence"/>
</dbReference>
<dbReference type="RefSeq" id="WP_305996460.1">
    <property type="nucleotide sequence ID" value="NZ_JAVALS010000005.1"/>
</dbReference>
<name>A0ABT9IPA8_9MICC</name>
<evidence type="ECO:0000259" key="2">
    <source>
        <dbReference type="PROSITE" id="PS51903"/>
    </source>
</evidence>
<protein>
    <submittedName>
        <fullName evidence="3">Clp protease N-terminal domain-containing protein</fullName>
    </submittedName>
</protein>
<organism evidence="3 4">
    <name type="scientific">Arthrobacter horti</name>
    <dbReference type="NCBI Taxonomy" id="3068273"/>
    <lineage>
        <taxon>Bacteria</taxon>
        <taxon>Bacillati</taxon>
        <taxon>Actinomycetota</taxon>
        <taxon>Actinomycetes</taxon>
        <taxon>Micrococcales</taxon>
        <taxon>Micrococcaceae</taxon>
        <taxon>Arthrobacter</taxon>
    </lineage>
</organism>
<dbReference type="PROSITE" id="PS51903">
    <property type="entry name" value="CLP_R"/>
    <property type="match status" value="1"/>
</dbReference>
<gene>
    <name evidence="3" type="ORF">Q9R02_09635</name>
</gene>
<keyword evidence="3" id="KW-0378">Hydrolase</keyword>
<feature type="domain" description="Clp R" evidence="2">
    <location>
        <begin position="2"/>
        <end position="144"/>
    </location>
</feature>
<accession>A0ABT9IPA8</accession>
<dbReference type="GO" id="GO:0008233">
    <property type="term" value="F:peptidase activity"/>
    <property type="evidence" value="ECO:0007669"/>
    <property type="project" value="UniProtKB-KW"/>
</dbReference>
<keyword evidence="3" id="KW-0645">Protease</keyword>
<keyword evidence="4" id="KW-1185">Reference proteome</keyword>
<dbReference type="Pfam" id="PF02861">
    <property type="entry name" value="Clp_N"/>
    <property type="match status" value="1"/>
</dbReference>
<proteinExistence type="predicted"/>
<evidence type="ECO:0000313" key="4">
    <source>
        <dbReference type="Proteomes" id="UP001232725"/>
    </source>
</evidence>
<dbReference type="InterPro" id="IPR036628">
    <property type="entry name" value="Clp_N_dom_sf"/>
</dbReference>
<dbReference type="InterPro" id="IPR004176">
    <property type="entry name" value="Clp_R_N"/>
</dbReference>
<keyword evidence="1" id="KW-0677">Repeat</keyword>
<dbReference type="GO" id="GO:0006508">
    <property type="term" value="P:proteolysis"/>
    <property type="evidence" value="ECO:0007669"/>
    <property type="project" value="UniProtKB-KW"/>
</dbReference>
<comment type="caution">
    <text evidence="3">The sequence shown here is derived from an EMBL/GenBank/DDBJ whole genome shotgun (WGS) entry which is preliminary data.</text>
</comment>